<evidence type="ECO:0000313" key="3">
    <source>
        <dbReference type="EMBL" id="MDR7275098.1"/>
    </source>
</evidence>
<accession>A0AAE4C8L1</accession>
<evidence type="ECO:0000256" key="2">
    <source>
        <dbReference type="SAM" id="Phobius"/>
    </source>
</evidence>
<dbReference type="EMBL" id="JAVDYB010000001">
    <property type="protein sequence ID" value="MDR7275098.1"/>
    <property type="molecule type" value="Genomic_DNA"/>
</dbReference>
<protein>
    <submittedName>
        <fullName evidence="3">Uncharacterized protein</fullName>
    </submittedName>
</protein>
<evidence type="ECO:0000256" key="1">
    <source>
        <dbReference type="SAM" id="MobiDB-lite"/>
    </source>
</evidence>
<keyword evidence="2" id="KW-0472">Membrane</keyword>
<name>A0AAE4C8L1_9ACTN</name>
<comment type="caution">
    <text evidence="3">The sequence shown here is derived from an EMBL/GenBank/DDBJ whole genome shotgun (WGS) entry which is preliminary data.</text>
</comment>
<organism evidence="3 4">
    <name type="scientific">Catenuloplanes atrovinosus</name>
    <dbReference type="NCBI Taxonomy" id="137266"/>
    <lineage>
        <taxon>Bacteria</taxon>
        <taxon>Bacillati</taxon>
        <taxon>Actinomycetota</taxon>
        <taxon>Actinomycetes</taxon>
        <taxon>Micromonosporales</taxon>
        <taxon>Micromonosporaceae</taxon>
        <taxon>Catenuloplanes</taxon>
    </lineage>
</organism>
<feature type="transmembrane region" description="Helical" evidence="2">
    <location>
        <begin position="47"/>
        <end position="64"/>
    </location>
</feature>
<keyword evidence="2" id="KW-0812">Transmembrane</keyword>
<keyword evidence="4" id="KW-1185">Reference proteome</keyword>
<proteinExistence type="predicted"/>
<keyword evidence="2" id="KW-1133">Transmembrane helix</keyword>
<feature type="region of interest" description="Disordered" evidence="1">
    <location>
        <begin position="1"/>
        <end position="24"/>
    </location>
</feature>
<gene>
    <name evidence="3" type="ORF">J2S41_001876</name>
</gene>
<evidence type="ECO:0000313" key="4">
    <source>
        <dbReference type="Proteomes" id="UP001183643"/>
    </source>
</evidence>
<dbReference type="RefSeq" id="WP_310365645.1">
    <property type="nucleotide sequence ID" value="NZ_JAVDYB010000001.1"/>
</dbReference>
<sequence length="115" mass="11650">MTSTDSLVHDTPATRDGKTGTGRVGQAVAAAPEAARRTGAALRRNPAPVAAAALLLAGAAAAVLRMRAMSAKPAPLTRTQRVRAAVTSLPSRVGRPALFGRAAATPGRTVRFGGR</sequence>
<dbReference type="Proteomes" id="UP001183643">
    <property type="component" value="Unassembled WGS sequence"/>
</dbReference>
<dbReference type="AlphaFoldDB" id="A0AAE4C8L1"/>
<reference evidence="3" key="1">
    <citation type="submission" date="2023-07" db="EMBL/GenBank/DDBJ databases">
        <title>Sequencing the genomes of 1000 actinobacteria strains.</title>
        <authorList>
            <person name="Klenk H.-P."/>
        </authorList>
    </citation>
    <scope>NUCLEOTIDE SEQUENCE</scope>
    <source>
        <strain evidence="3">DSM 44707</strain>
    </source>
</reference>